<sequence length="191" mass="20272">MEGEYRNQAAMREDMDGSLGEDGPVGGAGVADRGLFGRRHGSDGEYASQAGGQGYGGRPPMPYDGGYGDSYGGYEQRRPPAEVGYEGGYGGGAPPVYEEAAAASGLGYGEAGVPGGYGDRGHHGHSKKNDGDDDELEHERKHKHYAEAAAAAAVGYGLYERHQKNDAEDSLEEHGYDSDGKKKRDSQKFDY</sequence>
<dbReference type="EMBL" id="CM026427">
    <property type="protein sequence ID" value="KAG0570104.1"/>
    <property type="molecule type" value="Genomic_DNA"/>
</dbReference>
<name>A0A8T0HHX1_CERPU</name>
<evidence type="ECO:0000256" key="1">
    <source>
        <dbReference type="SAM" id="MobiDB-lite"/>
    </source>
</evidence>
<dbReference type="AlphaFoldDB" id="A0A8T0HHX1"/>
<dbReference type="Proteomes" id="UP000822688">
    <property type="component" value="Chromosome 6"/>
</dbReference>
<organism evidence="2 3">
    <name type="scientific">Ceratodon purpureus</name>
    <name type="common">Fire moss</name>
    <name type="synonym">Dicranum purpureum</name>
    <dbReference type="NCBI Taxonomy" id="3225"/>
    <lineage>
        <taxon>Eukaryota</taxon>
        <taxon>Viridiplantae</taxon>
        <taxon>Streptophyta</taxon>
        <taxon>Embryophyta</taxon>
        <taxon>Bryophyta</taxon>
        <taxon>Bryophytina</taxon>
        <taxon>Bryopsida</taxon>
        <taxon>Dicranidae</taxon>
        <taxon>Pseudoditrichales</taxon>
        <taxon>Ditrichaceae</taxon>
        <taxon>Ceratodon</taxon>
    </lineage>
</organism>
<evidence type="ECO:0000313" key="3">
    <source>
        <dbReference type="Proteomes" id="UP000822688"/>
    </source>
</evidence>
<proteinExistence type="predicted"/>
<gene>
    <name evidence="2" type="ORF">KC19_6G138900</name>
</gene>
<feature type="compositionally biased region" description="Basic and acidic residues" evidence="1">
    <location>
        <begin position="159"/>
        <end position="191"/>
    </location>
</feature>
<comment type="caution">
    <text evidence="2">The sequence shown here is derived from an EMBL/GenBank/DDBJ whole genome shotgun (WGS) entry which is preliminary data.</text>
</comment>
<keyword evidence="3" id="KW-1185">Reference proteome</keyword>
<feature type="region of interest" description="Disordered" evidence="1">
    <location>
        <begin position="1"/>
        <end position="191"/>
    </location>
</feature>
<evidence type="ECO:0000313" key="2">
    <source>
        <dbReference type="EMBL" id="KAG0570104.1"/>
    </source>
</evidence>
<feature type="compositionally biased region" description="Gly residues" evidence="1">
    <location>
        <begin position="106"/>
        <end position="118"/>
    </location>
</feature>
<accession>A0A8T0HHX1</accession>
<protein>
    <submittedName>
        <fullName evidence="2">Uncharacterized protein</fullName>
    </submittedName>
</protein>
<reference evidence="2 3" key="1">
    <citation type="submission" date="2020-06" db="EMBL/GenBank/DDBJ databases">
        <title>WGS assembly of Ceratodon purpureus strain R40.</title>
        <authorList>
            <person name="Carey S.B."/>
            <person name="Jenkins J."/>
            <person name="Shu S."/>
            <person name="Lovell J.T."/>
            <person name="Sreedasyam A."/>
            <person name="Maumus F."/>
            <person name="Tiley G.P."/>
            <person name="Fernandez-Pozo N."/>
            <person name="Barry K."/>
            <person name="Chen C."/>
            <person name="Wang M."/>
            <person name="Lipzen A."/>
            <person name="Daum C."/>
            <person name="Saski C.A."/>
            <person name="Payton A.C."/>
            <person name="Mcbreen J.C."/>
            <person name="Conrad R.E."/>
            <person name="Kollar L.M."/>
            <person name="Olsson S."/>
            <person name="Huttunen S."/>
            <person name="Landis J.B."/>
            <person name="Wickett N.J."/>
            <person name="Johnson M.G."/>
            <person name="Rensing S.A."/>
            <person name="Grimwood J."/>
            <person name="Schmutz J."/>
            <person name="Mcdaniel S.F."/>
        </authorList>
    </citation>
    <scope>NUCLEOTIDE SEQUENCE [LARGE SCALE GENOMIC DNA]</scope>
    <source>
        <strain evidence="2 3">R40</strain>
    </source>
</reference>